<dbReference type="InterPro" id="IPR007554">
    <property type="entry name" value="Glycerophosphate_synth"/>
</dbReference>
<dbReference type="InterPro" id="IPR043148">
    <property type="entry name" value="TagF_C"/>
</dbReference>
<dbReference type="CDD" id="cd03811">
    <property type="entry name" value="GT4_GT28_WabH-like"/>
    <property type="match status" value="1"/>
</dbReference>
<organism evidence="8 9">
    <name type="scientific">Nostocoides japonicum T1-X7</name>
    <dbReference type="NCBI Taxonomy" id="1194083"/>
    <lineage>
        <taxon>Bacteria</taxon>
        <taxon>Bacillati</taxon>
        <taxon>Actinomycetota</taxon>
        <taxon>Actinomycetes</taxon>
        <taxon>Micrococcales</taxon>
        <taxon>Intrasporangiaceae</taxon>
        <taxon>Nostocoides</taxon>
    </lineage>
</organism>
<evidence type="ECO:0000256" key="6">
    <source>
        <dbReference type="ARBA" id="ARBA00023136"/>
    </source>
</evidence>
<evidence type="ECO:0000256" key="5">
    <source>
        <dbReference type="ARBA" id="ARBA00022944"/>
    </source>
</evidence>
<dbReference type="PANTHER" id="PTHR37316:SF3">
    <property type="entry name" value="TEICHOIC ACID GLYCEROL-PHOSPHATE TRANSFERASE"/>
    <property type="match status" value="1"/>
</dbReference>
<evidence type="ECO:0000313" key="9">
    <source>
        <dbReference type="Proteomes" id="UP000035721"/>
    </source>
</evidence>
<dbReference type="PANTHER" id="PTHR37316">
    <property type="entry name" value="TEICHOIC ACID GLYCEROL-PHOSPHATE PRIMASE"/>
    <property type="match status" value="1"/>
</dbReference>
<comment type="caution">
    <text evidence="8">The sequence shown here is derived from an EMBL/GenBank/DDBJ whole genome shotgun (WGS) entry which is preliminary data.</text>
</comment>
<keyword evidence="6" id="KW-0472">Membrane</keyword>
<name>A0A077M082_9MICO</name>
<dbReference type="Gene3D" id="3.40.50.2000">
    <property type="entry name" value="Glycogen Phosphorylase B"/>
    <property type="match status" value="2"/>
</dbReference>
<feature type="domain" description="Glycosyl transferase family 1" evidence="7">
    <location>
        <begin position="646"/>
        <end position="787"/>
    </location>
</feature>
<dbReference type="InterPro" id="IPR043149">
    <property type="entry name" value="TagF_N"/>
</dbReference>
<dbReference type="STRING" id="1194083.BN12_410003"/>
<dbReference type="GO" id="GO:0016757">
    <property type="term" value="F:glycosyltransferase activity"/>
    <property type="evidence" value="ECO:0007669"/>
    <property type="project" value="InterPro"/>
</dbReference>
<evidence type="ECO:0000256" key="3">
    <source>
        <dbReference type="ARBA" id="ARBA00022475"/>
    </source>
</evidence>
<keyword evidence="4" id="KW-0808">Transferase</keyword>
<dbReference type="AlphaFoldDB" id="A0A077M082"/>
<evidence type="ECO:0000256" key="2">
    <source>
        <dbReference type="ARBA" id="ARBA00010488"/>
    </source>
</evidence>
<sequence>MVDVIRKAARALRRAPAIERRARDRRRPVERDVVLYESSFGHGMACHPEAVFRAALAAPDLVHLRHVWVLDDPQRHPDVLAEFGSHPRVRFVRRDSAAYDRVLATAGVLVNNSTFPPQFVKRPEQVYLNTWHGTPLKVMGYDEPDPGVATRNVVRNFLMCDYLLSGSPWMTQRMYVSGYRLDNVCPALVIEEGGPRTDRQWLDGAGGEVARRLAAGGVSIPEGSRVVLVAPTWHGASFARPEDDLADLESQVAELSTRLGEGYCVLAKIHHTLAAGAASRAGLRGLLVPDSLPTGSALALADVLVTDYSSIFFDYLPLGRPVVFFTPDDDRYRADRGTYLAPSELPGPVVTTVEELAAVVRQAHSGGPGDPVVTHGEAVRDAARRFAPKDDGHAAERVVDIVLRGRHDGYAVAPLPRDGRRTMLLYLGGMRSNGITTAGLGLLRHIDRSRFDVTAFYREPESDDERANVRAIPGDIRRIPRIAGQPPRMGLWVDYRRLLSQGTAMGARGMRRMDVFFEQEWRRCVGDAAFDHIVDYSGYSPFWVFLLAQGRSTTRAVWLHNDLEADRMRMHGRQRANERSLRAVFTAYRLYDRLVSVSSALRDINAGKLAEFAPPEHYVSARNTIDAERVVRGAGEHDVVLPALPPGGRRFVSVGRISPEKNHERLIRAFAAVHAESPTTRLVIVGDGPLRGKVEALVAELGLDDAVTLTGLVRNPWGVMARCDVFVLSSDYEGQPMTILEARVLGLPIVTTAFGSVRGALGDDEGLIVGCDVEPLADGMRAALRGEVPAPPFDAMAYNESALAEFARAIGA</sequence>
<dbReference type="Gene3D" id="3.40.50.12580">
    <property type="match status" value="1"/>
</dbReference>
<keyword evidence="9" id="KW-1185">Reference proteome</keyword>
<evidence type="ECO:0000259" key="7">
    <source>
        <dbReference type="Pfam" id="PF00534"/>
    </source>
</evidence>
<dbReference type="OrthoDB" id="8549922at2"/>
<dbReference type="Proteomes" id="UP000035721">
    <property type="component" value="Unassembled WGS sequence"/>
</dbReference>
<protein>
    <submittedName>
        <fullName evidence="8">Teichoic acid synthase</fullName>
    </submittedName>
</protein>
<keyword evidence="5" id="KW-0777">Teichoic acid biosynthesis</keyword>
<reference evidence="8 9" key="1">
    <citation type="journal article" date="2013" name="ISME J.">
        <title>A metabolic model for members of the genus Tetrasphaera involved in enhanced biological phosphorus removal.</title>
        <authorList>
            <person name="Kristiansen R."/>
            <person name="Nguyen H.T.T."/>
            <person name="Saunders A.M."/>
            <person name="Nielsen J.L."/>
            <person name="Wimmer R."/>
            <person name="Le V.Q."/>
            <person name="McIlroy S.J."/>
            <person name="Petrovski S."/>
            <person name="Seviour R.J."/>
            <person name="Calteau A."/>
            <person name="Nielsen K.L."/>
            <person name="Nielsen P.H."/>
        </authorList>
    </citation>
    <scope>NUCLEOTIDE SEQUENCE [LARGE SCALE GENOMIC DNA]</scope>
    <source>
        <strain evidence="8 9">T1-X7</strain>
    </source>
</reference>
<evidence type="ECO:0000256" key="1">
    <source>
        <dbReference type="ARBA" id="ARBA00004202"/>
    </source>
</evidence>
<dbReference type="GO" id="GO:0019350">
    <property type="term" value="P:teichoic acid biosynthetic process"/>
    <property type="evidence" value="ECO:0007669"/>
    <property type="project" value="UniProtKB-KW"/>
</dbReference>
<dbReference type="InterPro" id="IPR051612">
    <property type="entry name" value="Teichoic_Acid_Biosynth"/>
</dbReference>
<dbReference type="InterPro" id="IPR001296">
    <property type="entry name" value="Glyco_trans_1"/>
</dbReference>
<dbReference type="GO" id="GO:0005886">
    <property type="term" value="C:plasma membrane"/>
    <property type="evidence" value="ECO:0007669"/>
    <property type="project" value="UniProtKB-SubCell"/>
</dbReference>
<dbReference type="GO" id="GO:0047355">
    <property type="term" value="F:CDP-glycerol glycerophosphotransferase activity"/>
    <property type="evidence" value="ECO:0007669"/>
    <property type="project" value="InterPro"/>
</dbReference>
<dbReference type="Pfam" id="PF00534">
    <property type="entry name" value="Glycos_transf_1"/>
    <property type="match status" value="1"/>
</dbReference>
<dbReference type="RefSeq" id="WP_048551195.1">
    <property type="nucleotide sequence ID" value="NZ_HF570958.1"/>
</dbReference>
<dbReference type="EMBL" id="CAJB01000346">
    <property type="protein sequence ID" value="CCH79246.1"/>
    <property type="molecule type" value="Genomic_DNA"/>
</dbReference>
<dbReference type="Pfam" id="PF04464">
    <property type="entry name" value="Glyphos_transf"/>
    <property type="match status" value="1"/>
</dbReference>
<accession>A0A077M082</accession>
<proteinExistence type="inferred from homology"/>
<dbReference type="SUPFAM" id="SSF53756">
    <property type="entry name" value="UDP-Glycosyltransferase/glycogen phosphorylase"/>
    <property type="match status" value="2"/>
</dbReference>
<comment type="subcellular location">
    <subcellularLocation>
        <location evidence="1">Cell membrane</location>
        <topology evidence="1">Peripheral membrane protein</topology>
    </subcellularLocation>
</comment>
<keyword evidence="3" id="KW-1003">Cell membrane</keyword>
<dbReference type="Gene3D" id="3.40.50.11820">
    <property type="match status" value="1"/>
</dbReference>
<gene>
    <name evidence="8" type="primary">tagF</name>
    <name evidence="8" type="ORF">BN12_410003</name>
</gene>
<comment type="similarity">
    <text evidence="2">Belongs to the CDP-glycerol glycerophosphotransferase family.</text>
</comment>
<evidence type="ECO:0000313" key="8">
    <source>
        <dbReference type="EMBL" id="CCH79246.1"/>
    </source>
</evidence>
<evidence type="ECO:0000256" key="4">
    <source>
        <dbReference type="ARBA" id="ARBA00022679"/>
    </source>
</evidence>